<name>A0A1Q9LL30_9PSEU</name>
<protein>
    <recommendedName>
        <fullName evidence="3">MalT-like TPR region domain-containing protein</fullName>
    </recommendedName>
</protein>
<evidence type="ECO:0000313" key="2">
    <source>
        <dbReference type="Proteomes" id="UP000186040"/>
    </source>
</evidence>
<dbReference type="InterPro" id="IPR011990">
    <property type="entry name" value="TPR-like_helical_dom_sf"/>
</dbReference>
<keyword evidence="2" id="KW-1185">Reference proteome</keyword>
<sequence>MGAPLTAAAVSAMTGLARSEVAEVVAQGERSGAFEQVGPGWFASAPAPRPAVEDEAVEGFRARLVRFAADGGLAGWQDTGAGRALAEELLSWEPAAAWAVAQGELAKDWWAVTLDHPVLGADRRWRRRLAAAGERAARATGNPVRVAAALEHAGRACAALGDPQLAESLLVRAVDTWESVHDEGRVDAVLEDLVRVFSRSGRWARALDAAFVLLGARRRRDQRAAVARALADIAGLMSRAGRTESAVDYWDQALDALSGCEVAPLDLARMLDDAGRAGWRAQRYRPAQDLWHRALALLVDADADHADRVRAQLRLDPGAALPPG</sequence>
<dbReference type="Proteomes" id="UP000186040">
    <property type="component" value="Unassembled WGS sequence"/>
</dbReference>
<organism evidence="1 2">
    <name type="scientific">Actinokineospora bangkokensis</name>
    <dbReference type="NCBI Taxonomy" id="1193682"/>
    <lineage>
        <taxon>Bacteria</taxon>
        <taxon>Bacillati</taxon>
        <taxon>Actinomycetota</taxon>
        <taxon>Actinomycetes</taxon>
        <taxon>Pseudonocardiales</taxon>
        <taxon>Pseudonocardiaceae</taxon>
        <taxon>Actinokineospora</taxon>
    </lineage>
</organism>
<evidence type="ECO:0000313" key="1">
    <source>
        <dbReference type="EMBL" id="OLR92689.1"/>
    </source>
</evidence>
<gene>
    <name evidence="1" type="ORF">BJP25_21950</name>
</gene>
<accession>A0A1Q9LL30</accession>
<evidence type="ECO:0008006" key="3">
    <source>
        <dbReference type="Google" id="ProtNLM"/>
    </source>
</evidence>
<dbReference type="AlphaFoldDB" id="A0A1Q9LL30"/>
<reference evidence="1 2" key="1">
    <citation type="submission" date="2016-10" db="EMBL/GenBank/DDBJ databases">
        <title>The Draft Genome Sequence of Actinokineospora bangkokensis 44EHWT reveals the biosynthetic pathway of antifungal compounds Thailandins with unusual extender unit butylmalonyl-CoA.</title>
        <authorList>
            <person name="Greule A."/>
            <person name="Intra B."/>
            <person name="Flemming S."/>
            <person name="Rommel M.G."/>
            <person name="Panbangred W."/>
            <person name="Bechthold A."/>
        </authorList>
    </citation>
    <scope>NUCLEOTIDE SEQUENCE [LARGE SCALE GENOMIC DNA]</scope>
    <source>
        <strain evidence="1 2">44EHW</strain>
    </source>
</reference>
<dbReference type="EMBL" id="MKQR01000016">
    <property type="protein sequence ID" value="OLR92689.1"/>
    <property type="molecule type" value="Genomic_DNA"/>
</dbReference>
<proteinExistence type="predicted"/>
<dbReference type="Gene3D" id="1.25.40.10">
    <property type="entry name" value="Tetratricopeptide repeat domain"/>
    <property type="match status" value="1"/>
</dbReference>
<comment type="caution">
    <text evidence="1">The sequence shown here is derived from an EMBL/GenBank/DDBJ whole genome shotgun (WGS) entry which is preliminary data.</text>
</comment>
<dbReference type="SUPFAM" id="SSF48452">
    <property type="entry name" value="TPR-like"/>
    <property type="match status" value="1"/>
</dbReference>